<evidence type="ECO:0000313" key="2">
    <source>
        <dbReference type="EMBL" id="MEQ2252258.1"/>
    </source>
</evidence>
<dbReference type="EMBL" id="JAHRIQ010094703">
    <property type="protein sequence ID" value="MEQ2252258.1"/>
    <property type="molecule type" value="Genomic_DNA"/>
</dbReference>
<sequence length="141" mass="16273">MDFELSFVTQSILFIVLLSAPVTLIHAPKLKLSLLLLGFYPSGSFKEHSSDAAFVAQSNCLVFMRYTWFWFMVWYLRFRVKAWKLRAKFKVQYLSLWHCNSMTGSRNGCFSVVKTVGVKPAAMYRGYSPRSSCPGFESRTR</sequence>
<accession>A0ABV0V4J2</accession>
<feature type="transmembrane region" description="Helical" evidence="1">
    <location>
        <begin position="52"/>
        <end position="76"/>
    </location>
</feature>
<feature type="transmembrane region" description="Helical" evidence="1">
    <location>
        <begin position="12"/>
        <end position="40"/>
    </location>
</feature>
<keyword evidence="1" id="KW-0812">Transmembrane</keyword>
<proteinExistence type="predicted"/>
<comment type="caution">
    <text evidence="2">The sequence shown here is derived from an EMBL/GenBank/DDBJ whole genome shotgun (WGS) entry which is preliminary data.</text>
</comment>
<reference evidence="2 3" key="1">
    <citation type="submission" date="2021-06" db="EMBL/GenBank/DDBJ databases">
        <authorList>
            <person name="Palmer J.M."/>
        </authorList>
    </citation>
    <scope>NUCLEOTIDE SEQUENCE [LARGE SCALE GENOMIC DNA]</scope>
    <source>
        <strain evidence="3">if_2019</strain>
        <tissue evidence="2">Muscle</tissue>
    </source>
</reference>
<keyword evidence="1" id="KW-1133">Transmembrane helix</keyword>
<name>A0ABV0V4J2_9TELE</name>
<protein>
    <submittedName>
        <fullName evidence="2">Uncharacterized protein</fullName>
    </submittedName>
</protein>
<keyword evidence="1" id="KW-0472">Membrane</keyword>
<gene>
    <name evidence="2" type="ORF">ILYODFUR_019902</name>
</gene>
<keyword evidence="3" id="KW-1185">Reference proteome</keyword>
<organism evidence="2 3">
    <name type="scientific">Ilyodon furcidens</name>
    <name type="common">goldbreast splitfin</name>
    <dbReference type="NCBI Taxonomy" id="33524"/>
    <lineage>
        <taxon>Eukaryota</taxon>
        <taxon>Metazoa</taxon>
        <taxon>Chordata</taxon>
        <taxon>Craniata</taxon>
        <taxon>Vertebrata</taxon>
        <taxon>Euteleostomi</taxon>
        <taxon>Actinopterygii</taxon>
        <taxon>Neopterygii</taxon>
        <taxon>Teleostei</taxon>
        <taxon>Neoteleostei</taxon>
        <taxon>Acanthomorphata</taxon>
        <taxon>Ovalentaria</taxon>
        <taxon>Atherinomorphae</taxon>
        <taxon>Cyprinodontiformes</taxon>
        <taxon>Goodeidae</taxon>
        <taxon>Ilyodon</taxon>
    </lineage>
</organism>
<dbReference type="Proteomes" id="UP001482620">
    <property type="component" value="Unassembled WGS sequence"/>
</dbReference>
<evidence type="ECO:0000313" key="3">
    <source>
        <dbReference type="Proteomes" id="UP001482620"/>
    </source>
</evidence>
<evidence type="ECO:0000256" key="1">
    <source>
        <dbReference type="SAM" id="Phobius"/>
    </source>
</evidence>